<dbReference type="GO" id="GO:0043190">
    <property type="term" value="C:ATP-binding cassette (ABC) transporter complex"/>
    <property type="evidence" value="ECO:0007669"/>
    <property type="project" value="InterPro"/>
</dbReference>
<dbReference type="Pfam" id="PF00005">
    <property type="entry name" value="ABC_tran"/>
    <property type="match status" value="1"/>
</dbReference>
<dbReference type="InterPro" id="IPR050093">
    <property type="entry name" value="ABC_SmlMolc_Importer"/>
</dbReference>
<dbReference type="InterPro" id="IPR027417">
    <property type="entry name" value="P-loop_NTPase"/>
</dbReference>
<keyword evidence="5 7" id="KW-1278">Translocase</keyword>
<keyword evidence="1 7" id="KW-0813">Transport</keyword>
<evidence type="ECO:0000313" key="10">
    <source>
        <dbReference type="Proteomes" id="UP000198620"/>
    </source>
</evidence>
<dbReference type="PANTHER" id="PTHR42781:SF4">
    <property type="entry name" value="SPERMIDINE_PUTRESCINE IMPORT ATP-BINDING PROTEIN POTA"/>
    <property type="match status" value="1"/>
</dbReference>
<dbReference type="EMBL" id="FOBH01000003">
    <property type="protein sequence ID" value="SEK87879.1"/>
    <property type="molecule type" value="Genomic_DNA"/>
</dbReference>
<comment type="catalytic activity">
    <reaction evidence="7">
        <text>ATP + H2O + polyamine-[polyamine-binding protein]Side 1 = ADP + phosphate + polyamineSide 2 + [polyamine-binding protein]Side 1.</text>
        <dbReference type="EC" id="7.6.2.11"/>
    </reaction>
</comment>
<dbReference type="Gene3D" id="2.40.50.100">
    <property type="match status" value="1"/>
</dbReference>
<keyword evidence="3 7" id="KW-0547">Nucleotide-binding</keyword>
<dbReference type="InterPro" id="IPR013611">
    <property type="entry name" value="Transp-assoc_OB_typ2"/>
</dbReference>
<accession>A0A1H7KM53</accession>
<reference evidence="9 10" key="1">
    <citation type="submission" date="2016-10" db="EMBL/GenBank/DDBJ databases">
        <authorList>
            <person name="de Groot N.N."/>
        </authorList>
    </citation>
    <scope>NUCLEOTIDE SEQUENCE [LARGE SCALE GENOMIC DNA]</scope>
    <source>
        <strain evidence="9 10">Nv1</strain>
    </source>
</reference>
<name>A0A1H7KM53_9PROT</name>
<dbReference type="GO" id="GO:0015847">
    <property type="term" value="P:putrescine transport"/>
    <property type="evidence" value="ECO:0007669"/>
    <property type="project" value="UniProtKB-ARBA"/>
</dbReference>
<comment type="function">
    <text evidence="7">Part of the ABC transporter complex PotABCD involved in spermidine/putrescine import. Responsible for energy coupling to the transport system.</text>
</comment>
<dbReference type="InterPro" id="IPR003593">
    <property type="entry name" value="AAA+_ATPase"/>
</dbReference>
<dbReference type="PROSITE" id="PS00211">
    <property type="entry name" value="ABC_TRANSPORTER_1"/>
    <property type="match status" value="1"/>
</dbReference>
<evidence type="ECO:0000256" key="4">
    <source>
        <dbReference type="ARBA" id="ARBA00022840"/>
    </source>
</evidence>
<gene>
    <name evidence="7" type="primary">potA</name>
    <name evidence="9" type="ORF">SAMN05216387_103276</name>
</gene>
<dbReference type="AlphaFoldDB" id="A0A1H7KM53"/>
<protein>
    <recommendedName>
        <fullName evidence="7">Spermidine/putrescine import ATP-binding protein PotA</fullName>
        <ecNumber evidence="7">7.6.2.11</ecNumber>
    </recommendedName>
</protein>
<dbReference type="PANTHER" id="PTHR42781">
    <property type="entry name" value="SPERMIDINE/PUTRESCINE IMPORT ATP-BINDING PROTEIN POTA"/>
    <property type="match status" value="1"/>
</dbReference>
<dbReference type="Pfam" id="PF08402">
    <property type="entry name" value="TOBE_2"/>
    <property type="match status" value="1"/>
</dbReference>
<evidence type="ECO:0000259" key="8">
    <source>
        <dbReference type="PROSITE" id="PS50893"/>
    </source>
</evidence>
<evidence type="ECO:0000256" key="5">
    <source>
        <dbReference type="ARBA" id="ARBA00022967"/>
    </source>
</evidence>
<dbReference type="SMART" id="SM00382">
    <property type="entry name" value="AAA"/>
    <property type="match status" value="1"/>
</dbReference>
<keyword evidence="4 7" id="KW-0067">ATP-binding</keyword>
<sequence>MALLEIRDVTRHFGDYTAVDHVSISIEAGEFFTLLGPSGCGKTTLLRMIAGFDLPDSGQILLDGEDMVGTPPEKRPVHTVFQTYALFPHMTVADNIAFPLRMAGKPPQEIRARVTEALDDVRLPSFANRFPHELSGGQKQRVALARGLVNRPRLLLLDEPLGALDAKLREEMQIELINLQKEIGITFVFVTHAQDEALALSHRIAVMNRGNVEQIDEPSKIYGFPRNRFVADFIGKISMMDAQVMEAAPSHLKLDIGELGEVITAGKEGVKPGDKGVMAIRPEQVRISHPSNGAQLKNHFLGTVHDFLYIGDVTTYIVELSNGTHIEALLPNSAPGRATFFEVGDLVGVSWRHDAGIFLHD</sequence>
<dbReference type="SUPFAM" id="SSF50331">
    <property type="entry name" value="MOP-like"/>
    <property type="match status" value="1"/>
</dbReference>
<dbReference type="InterPro" id="IPR008995">
    <property type="entry name" value="Mo/tungstate-bd_C_term_dom"/>
</dbReference>
<keyword evidence="10" id="KW-1185">Reference proteome</keyword>
<dbReference type="GO" id="GO:0005524">
    <property type="term" value="F:ATP binding"/>
    <property type="evidence" value="ECO:0007669"/>
    <property type="project" value="UniProtKB-KW"/>
</dbReference>
<feature type="domain" description="ABC transporter" evidence="8">
    <location>
        <begin position="4"/>
        <end position="234"/>
    </location>
</feature>
<organism evidence="9 10">
    <name type="scientific">Nitrosovibrio tenuis</name>
    <dbReference type="NCBI Taxonomy" id="1233"/>
    <lineage>
        <taxon>Bacteria</taxon>
        <taxon>Pseudomonadati</taxon>
        <taxon>Pseudomonadota</taxon>
        <taxon>Betaproteobacteria</taxon>
        <taxon>Nitrosomonadales</taxon>
        <taxon>Nitrosomonadaceae</taxon>
        <taxon>Nitrosovibrio</taxon>
    </lineage>
</organism>
<evidence type="ECO:0000256" key="6">
    <source>
        <dbReference type="ARBA" id="ARBA00023136"/>
    </source>
</evidence>
<dbReference type="InterPro" id="IPR003439">
    <property type="entry name" value="ABC_transporter-like_ATP-bd"/>
</dbReference>
<dbReference type="Gene3D" id="3.40.50.300">
    <property type="entry name" value="P-loop containing nucleotide triphosphate hydrolases"/>
    <property type="match status" value="1"/>
</dbReference>
<evidence type="ECO:0000256" key="3">
    <source>
        <dbReference type="ARBA" id="ARBA00022741"/>
    </source>
</evidence>
<dbReference type="Proteomes" id="UP000198620">
    <property type="component" value="Unassembled WGS sequence"/>
</dbReference>
<evidence type="ECO:0000313" key="9">
    <source>
        <dbReference type="EMBL" id="SEK87879.1"/>
    </source>
</evidence>
<dbReference type="InterPro" id="IPR017871">
    <property type="entry name" value="ABC_transporter-like_CS"/>
</dbReference>
<evidence type="ECO:0000256" key="7">
    <source>
        <dbReference type="RuleBase" id="RU364083"/>
    </source>
</evidence>
<evidence type="ECO:0000256" key="1">
    <source>
        <dbReference type="ARBA" id="ARBA00022448"/>
    </source>
</evidence>
<comment type="subunit">
    <text evidence="7">The complex is composed of two ATP-binding proteins (PotA), two transmembrane proteins (PotB and PotC) and a solute-binding protein (PotD).</text>
</comment>
<evidence type="ECO:0000256" key="2">
    <source>
        <dbReference type="ARBA" id="ARBA00022475"/>
    </source>
</evidence>
<dbReference type="GO" id="GO:0016887">
    <property type="term" value="F:ATP hydrolysis activity"/>
    <property type="evidence" value="ECO:0007669"/>
    <property type="project" value="InterPro"/>
</dbReference>
<dbReference type="OrthoDB" id="5298774at2"/>
<dbReference type="STRING" id="1233.SAMN05216387_103276"/>
<keyword evidence="2 7" id="KW-1003">Cell membrane</keyword>
<dbReference type="SUPFAM" id="SSF52540">
    <property type="entry name" value="P-loop containing nucleoside triphosphate hydrolases"/>
    <property type="match status" value="1"/>
</dbReference>
<dbReference type="FunFam" id="3.40.50.300:FF:000133">
    <property type="entry name" value="Spermidine/putrescine import ATP-binding protein PotA"/>
    <property type="match status" value="1"/>
</dbReference>
<proteinExistence type="inferred from homology"/>
<dbReference type="RefSeq" id="WP_090828115.1">
    <property type="nucleotide sequence ID" value="NZ_FOBH01000003.1"/>
</dbReference>
<dbReference type="NCBIfam" id="TIGR01187">
    <property type="entry name" value="potA"/>
    <property type="match status" value="1"/>
</dbReference>
<comment type="similarity">
    <text evidence="7">Belongs to the ABC transporter superfamily. Spermidine/putrescine importer (TC 3.A.1.11.1) family.</text>
</comment>
<keyword evidence="6 7" id="KW-0472">Membrane</keyword>
<dbReference type="PROSITE" id="PS50893">
    <property type="entry name" value="ABC_TRANSPORTER_2"/>
    <property type="match status" value="1"/>
</dbReference>
<dbReference type="GO" id="GO:0015417">
    <property type="term" value="F:ABC-type polyamine transporter activity"/>
    <property type="evidence" value="ECO:0007669"/>
    <property type="project" value="UniProtKB-EC"/>
</dbReference>
<dbReference type="EC" id="7.6.2.11" evidence="7"/>
<dbReference type="InterPro" id="IPR005893">
    <property type="entry name" value="PotA-like"/>
</dbReference>